<dbReference type="Proteomes" id="UP000093044">
    <property type="component" value="Chromosome"/>
</dbReference>
<reference evidence="3" key="1">
    <citation type="submission" date="2016-08" db="EMBL/GenBank/DDBJ databases">
        <title>Complete genome of Cloacibacillus porcorum.</title>
        <authorList>
            <person name="Looft T."/>
            <person name="Bayles D.O."/>
            <person name="Alt D.P."/>
        </authorList>
    </citation>
    <scope>NUCLEOTIDE SEQUENCE [LARGE SCALE GENOMIC DNA]</scope>
    <source>
        <strain evidence="3">CL-84</strain>
    </source>
</reference>
<dbReference type="RefSeq" id="WP_066741536.1">
    <property type="nucleotide sequence ID" value="NZ_CALCLR010000027.1"/>
</dbReference>
<keyword evidence="1" id="KW-0479">Metal-binding</keyword>
<dbReference type="GeneID" id="83056267"/>
<evidence type="ECO:0000256" key="1">
    <source>
        <dbReference type="ARBA" id="ARBA00022723"/>
    </source>
</evidence>
<evidence type="ECO:0000259" key="2">
    <source>
        <dbReference type="Pfam" id="PF07883"/>
    </source>
</evidence>
<keyword evidence="4" id="KW-1185">Reference proteome</keyword>
<dbReference type="STRING" id="1197717.BED41_00170"/>
<evidence type="ECO:0000313" key="3">
    <source>
        <dbReference type="EMBL" id="ANZ43659.1"/>
    </source>
</evidence>
<dbReference type="GO" id="GO:0046872">
    <property type="term" value="F:metal ion binding"/>
    <property type="evidence" value="ECO:0007669"/>
    <property type="project" value="UniProtKB-KW"/>
</dbReference>
<sequence>MKYFYHEDEVDSWRDYTGIPEIFAEDKGRFKVLSDPDSPDLFFGIYELDPGEKHVLHHHKDAAEWYYFIEGTALVRVDDQEQQCGPGTAIYMPVNAKHSIYNNGDKTIRVFWGYNKLRTYDSFVWDDEKVAKIWERVKPKGDKLAGQE</sequence>
<protein>
    <recommendedName>
        <fullName evidence="2">Cupin type-2 domain-containing protein</fullName>
    </recommendedName>
</protein>
<evidence type="ECO:0000313" key="4">
    <source>
        <dbReference type="Proteomes" id="UP000093044"/>
    </source>
</evidence>
<organism evidence="3 4">
    <name type="scientific">Cloacibacillus porcorum</name>
    <dbReference type="NCBI Taxonomy" id="1197717"/>
    <lineage>
        <taxon>Bacteria</taxon>
        <taxon>Thermotogati</taxon>
        <taxon>Synergistota</taxon>
        <taxon>Synergistia</taxon>
        <taxon>Synergistales</taxon>
        <taxon>Synergistaceae</taxon>
        <taxon>Cloacibacillus</taxon>
    </lineage>
</organism>
<name>A0A1B2I116_9BACT</name>
<accession>A0A1B2I116</accession>
<dbReference type="PANTHER" id="PTHR35848:SF6">
    <property type="entry name" value="CUPIN TYPE-2 DOMAIN-CONTAINING PROTEIN"/>
    <property type="match status" value="1"/>
</dbReference>
<dbReference type="InterPro" id="IPR051610">
    <property type="entry name" value="GPI/OXD"/>
</dbReference>
<dbReference type="KEGG" id="cpor:BED41_00170"/>
<dbReference type="InterPro" id="IPR013096">
    <property type="entry name" value="Cupin_2"/>
</dbReference>
<proteinExistence type="predicted"/>
<dbReference type="Pfam" id="PF07883">
    <property type="entry name" value="Cupin_2"/>
    <property type="match status" value="1"/>
</dbReference>
<dbReference type="InterPro" id="IPR014710">
    <property type="entry name" value="RmlC-like_jellyroll"/>
</dbReference>
<dbReference type="OrthoDB" id="9806359at2"/>
<dbReference type="AlphaFoldDB" id="A0A1B2I116"/>
<gene>
    <name evidence="3" type="ORF">BED41_00170</name>
</gene>
<dbReference type="InterPro" id="IPR011051">
    <property type="entry name" value="RmlC_Cupin_sf"/>
</dbReference>
<feature type="domain" description="Cupin type-2" evidence="2">
    <location>
        <begin position="45"/>
        <end position="112"/>
    </location>
</feature>
<dbReference type="PANTHER" id="PTHR35848">
    <property type="entry name" value="OXALATE-BINDING PROTEIN"/>
    <property type="match status" value="1"/>
</dbReference>
<dbReference type="EMBL" id="CP016757">
    <property type="protein sequence ID" value="ANZ43659.1"/>
    <property type="molecule type" value="Genomic_DNA"/>
</dbReference>
<dbReference type="Gene3D" id="2.60.120.10">
    <property type="entry name" value="Jelly Rolls"/>
    <property type="match status" value="1"/>
</dbReference>
<dbReference type="SUPFAM" id="SSF51182">
    <property type="entry name" value="RmlC-like cupins"/>
    <property type="match status" value="1"/>
</dbReference>